<dbReference type="Proteomes" id="UP000613266">
    <property type="component" value="Unassembled WGS sequence"/>
</dbReference>
<sequence>MTQPHVTAPASASKPALADTTKPEKLHGVTDCKIKVPRKVTYVLHTPSKASLEMPYAVAVNGVVDPRYSNKPAQLSGGGGKVEVVVQCGDKVSLYLNSDAHPDYRQHPVYAVTPTARDVRVTIREKKGKHADADTPVLKAKEGGTDKATSKRPEIDEYDAPLTGDIWMKVSHKYTEAEVAALVPSDTGPEVLAAVKKIYAGLKDKSLNLIVPAKGDKPDMKISVVFEDANNPLNNITDFDLLRDGLPRVHPAGFASMFNSALTAQVSRLNVTSNWRPMEGSIAHRAGLGLDVNFVDDVRMNRQELANPKMHNKNDDDNVSAEERKLYEAFLETRDEHETAKDASAAAAKAEKEACAALKAAQAKQAAAKTDAQKAAAAAAVEAKQEAANQATTAKEKAEKAANSASKKRRAAEDAWADEKSAREPARVTAFRGALLKCMCVEQLFDPWYMDVNTQDKAPPTHNKQLDDNEKLHSHHLHITVHEPKIR</sequence>
<comment type="caution">
    <text evidence="2">The sequence shown here is derived from an EMBL/GenBank/DDBJ whole genome shotgun (WGS) entry which is preliminary data.</text>
</comment>
<evidence type="ECO:0000256" key="1">
    <source>
        <dbReference type="SAM" id="MobiDB-lite"/>
    </source>
</evidence>
<accession>A0A931NI25</accession>
<evidence type="ECO:0000313" key="3">
    <source>
        <dbReference type="Proteomes" id="UP000613266"/>
    </source>
</evidence>
<dbReference type="RefSeq" id="WP_198112647.1">
    <property type="nucleotide sequence ID" value="NZ_JAEDAK010000015.1"/>
</dbReference>
<gene>
    <name evidence="2" type="ORF">I7X39_18475</name>
</gene>
<feature type="region of interest" description="Disordered" evidence="1">
    <location>
        <begin position="1"/>
        <end position="22"/>
    </location>
</feature>
<keyword evidence="3" id="KW-1185">Reference proteome</keyword>
<reference evidence="2" key="1">
    <citation type="submission" date="2020-12" db="EMBL/GenBank/DDBJ databases">
        <title>The genome sequence of Inhella sp. 1Y17.</title>
        <authorList>
            <person name="Liu Y."/>
        </authorList>
    </citation>
    <scope>NUCLEOTIDE SEQUENCE</scope>
    <source>
        <strain evidence="2">1Y17</strain>
    </source>
</reference>
<organism evidence="2 3">
    <name type="scientific">Inhella proteolytica</name>
    <dbReference type="NCBI Taxonomy" id="2795029"/>
    <lineage>
        <taxon>Bacteria</taxon>
        <taxon>Pseudomonadati</taxon>
        <taxon>Pseudomonadota</taxon>
        <taxon>Betaproteobacteria</taxon>
        <taxon>Burkholderiales</taxon>
        <taxon>Sphaerotilaceae</taxon>
        <taxon>Inhella</taxon>
    </lineage>
</organism>
<dbReference type="EMBL" id="JAEDAK010000015">
    <property type="protein sequence ID" value="MBH9578881.1"/>
    <property type="molecule type" value="Genomic_DNA"/>
</dbReference>
<feature type="region of interest" description="Disordered" evidence="1">
    <location>
        <begin position="456"/>
        <end position="487"/>
    </location>
</feature>
<protein>
    <submittedName>
        <fullName evidence="2">Uncharacterized protein</fullName>
    </submittedName>
</protein>
<feature type="region of interest" description="Disordered" evidence="1">
    <location>
        <begin position="390"/>
        <end position="422"/>
    </location>
</feature>
<dbReference type="AlphaFoldDB" id="A0A931NI25"/>
<evidence type="ECO:0000313" key="2">
    <source>
        <dbReference type="EMBL" id="MBH9578881.1"/>
    </source>
</evidence>
<proteinExistence type="predicted"/>
<name>A0A931NI25_9BURK</name>
<feature type="compositionally biased region" description="Basic and acidic residues" evidence="1">
    <location>
        <begin position="411"/>
        <end position="422"/>
    </location>
</feature>